<dbReference type="Proteomes" id="UP000195402">
    <property type="component" value="Unassembled WGS sequence"/>
</dbReference>
<dbReference type="PANTHER" id="PTHR33527">
    <property type="entry name" value="OS07G0274300 PROTEIN"/>
    <property type="match status" value="1"/>
</dbReference>
<proteinExistence type="predicted"/>
<name>A0A200QRK8_MACCD</name>
<comment type="caution">
    <text evidence="2">The sequence shown here is derived from an EMBL/GenBank/DDBJ whole genome shotgun (WGS) entry which is preliminary data.</text>
</comment>
<dbReference type="OMA" id="WARKYND"/>
<dbReference type="AlphaFoldDB" id="A0A200QRK8"/>
<evidence type="ECO:0008006" key="4">
    <source>
        <dbReference type="Google" id="ProtNLM"/>
    </source>
</evidence>
<dbReference type="PANTHER" id="PTHR33527:SF53">
    <property type="entry name" value="OS10G0561000 PROTEIN"/>
    <property type="match status" value="1"/>
</dbReference>
<dbReference type="STRING" id="56857.A0A200QRK8"/>
<feature type="transmembrane region" description="Helical" evidence="1">
    <location>
        <begin position="34"/>
        <end position="52"/>
    </location>
</feature>
<evidence type="ECO:0000313" key="3">
    <source>
        <dbReference type="Proteomes" id="UP000195402"/>
    </source>
</evidence>
<organism evidence="2 3">
    <name type="scientific">Macleaya cordata</name>
    <name type="common">Five-seeded plume-poppy</name>
    <name type="synonym">Bocconia cordata</name>
    <dbReference type="NCBI Taxonomy" id="56857"/>
    <lineage>
        <taxon>Eukaryota</taxon>
        <taxon>Viridiplantae</taxon>
        <taxon>Streptophyta</taxon>
        <taxon>Embryophyta</taxon>
        <taxon>Tracheophyta</taxon>
        <taxon>Spermatophyta</taxon>
        <taxon>Magnoliopsida</taxon>
        <taxon>Ranunculales</taxon>
        <taxon>Papaveraceae</taxon>
        <taxon>Papaveroideae</taxon>
        <taxon>Macleaya</taxon>
    </lineage>
</organism>
<dbReference type="OrthoDB" id="1882251at2759"/>
<accession>A0A200QRK8</accession>
<gene>
    <name evidence="2" type="ORF">BVC80_7351g9</name>
</gene>
<protein>
    <recommendedName>
        <fullName evidence="4">RRM domain-containing protein</fullName>
    </recommendedName>
</protein>
<dbReference type="InParanoid" id="A0A200QRK8"/>
<keyword evidence="3" id="KW-1185">Reference proteome</keyword>
<sequence>MASKGTTDDLLRGFYLMECHLFSRLIGRMRRPIVLARLVIAVWLLLEELGFYDLIQKLYGNVDSVVEAIFDETASCLKCMDPINGEQPRGINDTPFLEQILDEPMNRRFFYFNRDILLNRVTYIMKTVCTVIFDENTAKQVEDNMVHPVVRGVGEGSNTQVRLLPSDQNPIHSSSTLNPFARQFTLREAQWISPDHRSMFLTFSNGYPLSREEIIHFFTLNWGPVVEDVLMERTPDDNNPPQYGRIIFTHFSVIDNILNGQPKVKFVVNRKHLWARVFVPKRK</sequence>
<keyword evidence="1" id="KW-1133">Transmembrane helix</keyword>
<evidence type="ECO:0000256" key="1">
    <source>
        <dbReference type="SAM" id="Phobius"/>
    </source>
</evidence>
<keyword evidence="1" id="KW-0472">Membrane</keyword>
<reference evidence="2 3" key="1">
    <citation type="journal article" date="2017" name="Mol. Plant">
        <title>The Genome of Medicinal Plant Macleaya cordata Provides New Insights into Benzylisoquinoline Alkaloids Metabolism.</title>
        <authorList>
            <person name="Liu X."/>
            <person name="Liu Y."/>
            <person name="Huang P."/>
            <person name="Ma Y."/>
            <person name="Qing Z."/>
            <person name="Tang Q."/>
            <person name="Cao H."/>
            <person name="Cheng P."/>
            <person name="Zheng Y."/>
            <person name="Yuan Z."/>
            <person name="Zhou Y."/>
            <person name="Liu J."/>
            <person name="Tang Z."/>
            <person name="Zhuo Y."/>
            <person name="Zhang Y."/>
            <person name="Yu L."/>
            <person name="Huang J."/>
            <person name="Yang P."/>
            <person name="Peng Q."/>
            <person name="Zhang J."/>
            <person name="Jiang W."/>
            <person name="Zhang Z."/>
            <person name="Lin K."/>
            <person name="Ro D.K."/>
            <person name="Chen X."/>
            <person name="Xiong X."/>
            <person name="Shang Y."/>
            <person name="Huang S."/>
            <person name="Zeng J."/>
        </authorList>
    </citation>
    <scope>NUCLEOTIDE SEQUENCE [LARGE SCALE GENOMIC DNA]</scope>
    <source>
        <strain evidence="3">cv. BLH2017</strain>
        <tissue evidence="2">Root</tissue>
    </source>
</reference>
<dbReference type="EMBL" id="MVGT01001204">
    <property type="protein sequence ID" value="OVA13124.1"/>
    <property type="molecule type" value="Genomic_DNA"/>
</dbReference>
<keyword evidence="1" id="KW-0812">Transmembrane</keyword>
<evidence type="ECO:0000313" key="2">
    <source>
        <dbReference type="EMBL" id="OVA13124.1"/>
    </source>
</evidence>